<dbReference type="EMBL" id="CP108195">
    <property type="protein sequence ID" value="WTS11545.1"/>
    <property type="molecule type" value="Genomic_DNA"/>
</dbReference>
<reference evidence="1" key="1">
    <citation type="submission" date="2022-10" db="EMBL/GenBank/DDBJ databases">
        <title>The complete genomes of actinobacterial strains from the NBC collection.</title>
        <authorList>
            <person name="Joergensen T.S."/>
            <person name="Alvarez Arevalo M."/>
            <person name="Sterndorff E.B."/>
            <person name="Faurdal D."/>
            <person name="Vuksanovic O."/>
            <person name="Mourched A.-S."/>
            <person name="Charusanti P."/>
            <person name="Shaw S."/>
            <person name="Blin K."/>
            <person name="Weber T."/>
        </authorList>
    </citation>
    <scope>NUCLEOTIDE SEQUENCE</scope>
    <source>
        <strain evidence="1">NBC_00119</strain>
    </source>
</reference>
<evidence type="ECO:0000313" key="1">
    <source>
        <dbReference type="EMBL" id="WTS11545.1"/>
    </source>
</evidence>
<accession>A0AAU1U1N8</accession>
<protein>
    <submittedName>
        <fullName evidence="1">Uncharacterized protein</fullName>
    </submittedName>
</protein>
<proteinExistence type="predicted"/>
<sequence length="72" mass="8148">MTTEAILTRWPTGAWKRELIDGVIYFYGEFDQRDIEIAQRTYPGRRVLVNRAKDLEVHPGGAGPARSVLDSS</sequence>
<gene>
    <name evidence="1" type="ORF">OHU69_11105</name>
</gene>
<dbReference type="AlphaFoldDB" id="A0AAU1U1N8"/>
<name>A0AAU1U1N8_9ACTN</name>
<organism evidence="1">
    <name type="scientific">Streptomyces sp. NBC_00119</name>
    <dbReference type="NCBI Taxonomy" id="2975659"/>
    <lineage>
        <taxon>Bacteria</taxon>
        <taxon>Bacillati</taxon>
        <taxon>Actinomycetota</taxon>
        <taxon>Actinomycetes</taxon>
        <taxon>Kitasatosporales</taxon>
        <taxon>Streptomycetaceae</taxon>
        <taxon>Streptomyces</taxon>
    </lineage>
</organism>